<dbReference type="InterPro" id="IPR044068">
    <property type="entry name" value="CB"/>
</dbReference>
<feature type="domain" description="Core-binding (CB)" evidence="7">
    <location>
        <begin position="1"/>
        <end position="83"/>
    </location>
</feature>
<keyword evidence="2" id="KW-0229">DNA integration</keyword>
<evidence type="ECO:0000256" key="5">
    <source>
        <dbReference type="PROSITE-ProRule" id="PRU01248"/>
    </source>
</evidence>
<evidence type="ECO:0000256" key="2">
    <source>
        <dbReference type="ARBA" id="ARBA00022908"/>
    </source>
</evidence>
<feature type="domain" description="Tyr recombinase" evidence="6">
    <location>
        <begin position="101"/>
        <end position="317"/>
    </location>
</feature>
<proteinExistence type="inferred from homology"/>
<dbReference type="InterPro" id="IPR011010">
    <property type="entry name" value="DNA_brk_join_enz"/>
</dbReference>
<evidence type="ECO:0000313" key="8">
    <source>
        <dbReference type="EMBL" id="GAA3933514.1"/>
    </source>
</evidence>
<dbReference type="InterPro" id="IPR004107">
    <property type="entry name" value="Integrase_SAM-like_N"/>
</dbReference>
<gene>
    <name evidence="8" type="primary">intIA</name>
    <name evidence="8" type="ORF">GCM10022277_32640</name>
</gene>
<dbReference type="RefSeq" id="WP_344799656.1">
    <property type="nucleotide sequence ID" value="NZ_BAABBN010000012.1"/>
</dbReference>
<sequence>MASEFMNQVRVAIRLRHYSKRTEESYCQWIRRYILFHNKQHPKHMNESHIEAFLSYLAIQRHVSPSTQNSALNALTFLYREVLQIELKAYNQFTRAKPKKKLPVFLTQEEIVLFFQHIKGQPKLAAALMYGSGLRLMETLRLRYKDIDLHKLCVRVIDGKGGKDRVVTLSKNTANHLAMQMKKVETLYLQDRADNVPGVYLPHALERKYPNASTSLAWQYLFPSNRLSLDRRTQIRRRHHIDETSVQKAVKRAIYEAGIQKAASCHSLRHSFATHLLERGADIRTVQEQLGHSDVKTTQIYTHVLNRGGNSVQSPLDDLSHILNL</sequence>
<keyword evidence="4" id="KW-0233">DNA recombination</keyword>
<dbReference type="Pfam" id="PF13495">
    <property type="entry name" value="Phage_int_SAM_4"/>
    <property type="match status" value="1"/>
</dbReference>
<dbReference type="InterPro" id="IPR002104">
    <property type="entry name" value="Integrase_catalytic"/>
</dbReference>
<keyword evidence="3 5" id="KW-0238">DNA-binding</keyword>
<comment type="caution">
    <text evidence="8">The sequence shown here is derived from an EMBL/GenBank/DDBJ whole genome shotgun (WGS) entry which is preliminary data.</text>
</comment>
<dbReference type="InterPro" id="IPR011946">
    <property type="entry name" value="Integrase_integron-type"/>
</dbReference>
<dbReference type="SUPFAM" id="SSF56349">
    <property type="entry name" value="DNA breaking-rejoining enzymes"/>
    <property type="match status" value="1"/>
</dbReference>
<dbReference type="Proteomes" id="UP001501565">
    <property type="component" value="Unassembled WGS sequence"/>
</dbReference>
<keyword evidence="9" id="KW-1185">Reference proteome</keyword>
<evidence type="ECO:0000256" key="1">
    <source>
        <dbReference type="ARBA" id="ARBA00008857"/>
    </source>
</evidence>
<name>A0ABP7MZR2_9GAMM</name>
<reference evidence="9" key="1">
    <citation type="journal article" date="2019" name="Int. J. Syst. Evol. Microbiol.">
        <title>The Global Catalogue of Microorganisms (GCM) 10K type strain sequencing project: providing services to taxonomists for standard genome sequencing and annotation.</title>
        <authorList>
            <consortium name="The Broad Institute Genomics Platform"/>
            <consortium name="The Broad Institute Genome Sequencing Center for Infectious Disease"/>
            <person name="Wu L."/>
            <person name="Ma J."/>
        </authorList>
    </citation>
    <scope>NUCLEOTIDE SEQUENCE [LARGE SCALE GENOMIC DNA]</scope>
    <source>
        <strain evidence="9">JCM 17551</strain>
    </source>
</reference>
<dbReference type="PANTHER" id="PTHR30349:SF64">
    <property type="entry name" value="PROPHAGE INTEGRASE INTD-RELATED"/>
    <property type="match status" value="1"/>
</dbReference>
<dbReference type="EMBL" id="BAABBN010000012">
    <property type="protein sequence ID" value="GAA3933514.1"/>
    <property type="molecule type" value="Genomic_DNA"/>
</dbReference>
<dbReference type="PANTHER" id="PTHR30349">
    <property type="entry name" value="PHAGE INTEGRASE-RELATED"/>
    <property type="match status" value="1"/>
</dbReference>
<dbReference type="InterPro" id="IPR010998">
    <property type="entry name" value="Integrase_recombinase_N"/>
</dbReference>
<dbReference type="Gene3D" id="1.10.150.130">
    <property type="match status" value="1"/>
</dbReference>
<evidence type="ECO:0000313" key="9">
    <source>
        <dbReference type="Proteomes" id="UP001501565"/>
    </source>
</evidence>
<dbReference type="PROSITE" id="PS51898">
    <property type="entry name" value="TYR_RECOMBINASE"/>
    <property type="match status" value="1"/>
</dbReference>
<comment type="similarity">
    <text evidence="1">Belongs to the 'phage' integrase family.</text>
</comment>
<dbReference type="InterPro" id="IPR050090">
    <property type="entry name" value="Tyrosine_recombinase_XerCD"/>
</dbReference>
<dbReference type="Pfam" id="PF00589">
    <property type="entry name" value="Phage_integrase"/>
    <property type="match status" value="1"/>
</dbReference>
<evidence type="ECO:0000259" key="7">
    <source>
        <dbReference type="PROSITE" id="PS51900"/>
    </source>
</evidence>
<accession>A0ABP7MZR2</accession>
<organism evidence="8 9">
    <name type="scientific">Litoribacillus peritrichatus</name>
    <dbReference type="NCBI Taxonomy" id="718191"/>
    <lineage>
        <taxon>Bacteria</taxon>
        <taxon>Pseudomonadati</taxon>
        <taxon>Pseudomonadota</taxon>
        <taxon>Gammaproteobacteria</taxon>
        <taxon>Oceanospirillales</taxon>
        <taxon>Oceanospirillaceae</taxon>
        <taxon>Litoribacillus</taxon>
    </lineage>
</organism>
<dbReference type="InterPro" id="IPR013762">
    <property type="entry name" value="Integrase-like_cat_sf"/>
</dbReference>
<dbReference type="PROSITE" id="PS51900">
    <property type="entry name" value="CB"/>
    <property type="match status" value="1"/>
</dbReference>
<evidence type="ECO:0000259" key="6">
    <source>
        <dbReference type="PROSITE" id="PS51898"/>
    </source>
</evidence>
<evidence type="ECO:0000256" key="3">
    <source>
        <dbReference type="ARBA" id="ARBA00023125"/>
    </source>
</evidence>
<protein>
    <submittedName>
        <fullName evidence="8">Integron integrase IntIA</fullName>
    </submittedName>
</protein>
<dbReference type="Gene3D" id="1.10.443.10">
    <property type="entry name" value="Intergrase catalytic core"/>
    <property type="match status" value="1"/>
</dbReference>
<evidence type="ECO:0000256" key="4">
    <source>
        <dbReference type="ARBA" id="ARBA00023172"/>
    </source>
</evidence>
<dbReference type="NCBIfam" id="TIGR02249">
    <property type="entry name" value="integrase_gron"/>
    <property type="match status" value="1"/>
</dbReference>